<dbReference type="CDD" id="cd10030">
    <property type="entry name" value="UDG-F4_TTUDGA_SPO1dp_like"/>
    <property type="match status" value="1"/>
</dbReference>
<proteinExistence type="inferred from homology"/>
<protein>
    <recommendedName>
        <fullName evidence="2">Type-4 uracil-DNA glycosylase</fullName>
    </recommendedName>
</protein>
<dbReference type="NCBIfam" id="TIGR03914">
    <property type="entry name" value="UDG_fam_dom"/>
    <property type="match status" value="1"/>
</dbReference>
<dbReference type="OrthoDB" id="5290748at2"/>
<keyword evidence="9" id="KW-0234">DNA repair</keyword>
<dbReference type="InterPro" id="IPR051536">
    <property type="entry name" value="UDG_Type-4/5"/>
</dbReference>
<evidence type="ECO:0000313" key="11">
    <source>
        <dbReference type="EMBL" id="RRS01817.1"/>
    </source>
</evidence>
<dbReference type="GO" id="GO:0051539">
    <property type="term" value="F:4 iron, 4 sulfur cluster binding"/>
    <property type="evidence" value="ECO:0007669"/>
    <property type="project" value="UniProtKB-KW"/>
</dbReference>
<evidence type="ECO:0000256" key="3">
    <source>
        <dbReference type="ARBA" id="ARBA00022485"/>
    </source>
</evidence>
<organism evidence="11 12">
    <name type="scientific">Glycomyces terrestris</name>
    <dbReference type="NCBI Taxonomy" id="2493553"/>
    <lineage>
        <taxon>Bacteria</taxon>
        <taxon>Bacillati</taxon>
        <taxon>Actinomycetota</taxon>
        <taxon>Actinomycetes</taxon>
        <taxon>Glycomycetales</taxon>
        <taxon>Glycomycetaceae</taxon>
        <taxon>Glycomyces</taxon>
    </lineage>
</organism>
<dbReference type="SMART" id="SM00987">
    <property type="entry name" value="UreE_C"/>
    <property type="match status" value="1"/>
</dbReference>
<dbReference type="AlphaFoldDB" id="A0A426V4L0"/>
<evidence type="ECO:0000256" key="9">
    <source>
        <dbReference type="ARBA" id="ARBA00023204"/>
    </source>
</evidence>
<keyword evidence="5" id="KW-0227">DNA damage</keyword>
<comment type="caution">
    <text evidence="11">The sequence shown here is derived from an EMBL/GenBank/DDBJ whole genome shotgun (WGS) entry which is preliminary data.</text>
</comment>
<dbReference type="InterPro" id="IPR036895">
    <property type="entry name" value="Uracil-DNA_glycosylase-like_sf"/>
</dbReference>
<dbReference type="EMBL" id="RSEB01000001">
    <property type="protein sequence ID" value="RRS01817.1"/>
    <property type="molecule type" value="Genomic_DNA"/>
</dbReference>
<evidence type="ECO:0000256" key="7">
    <source>
        <dbReference type="ARBA" id="ARBA00023004"/>
    </source>
</evidence>
<gene>
    <name evidence="11" type="ORF">EIW28_03435</name>
</gene>
<keyword evidence="12" id="KW-1185">Reference proteome</keyword>
<evidence type="ECO:0000256" key="1">
    <source>
        <dbReference type="ARBA" id="ARBA00006521"/>
    </source>
</evidence>
<evidence type="ECO:0000256" key="6">
    <source>
        <dbReference type="ARBA" id="ARBA00022801"/>
    </source>
</evidence>
<dbReference type="Pfam" id="PF03167">
    <property type="entry name" value="UDG"/>
    <property type="match status" value="1"/>
</dbReference>
<sequence>MARRAPGAEHWVPEGAGIAELRRAARDCEGCDLYQDATQTVFGEGPADARLFMVGEQPGDVEDREGEPFVGPAGRLLDQALADAGIDRDRIYLTNAVKHFKFTWSERSGRRLHKKPGRTETVACRPWLTAELAAVAPALVVALGATAAQSLMGPDFRVSAQRGECFDLDLGGEPCAFLATVHPSSVIRLQGADRDEALAAFTADLRKAAAKAGD</sequence>
<dbReference type="NCBIfam" id="TIGR00758">
    <property type="entry name" value="UDG_fam4"/>
    <property type="match status" value="1"/>
</dbReference>
<evidence type="ECO:0000313" key="12">
    <source>
        <dbReference type="Proteomes" id="UP000277256"/>
    </source>
</evidence>
<evidence type="ECO:0000256" key="8">
    <source>
        <dbReference type="ARBA" id="ARBA00023014"/>
    </source>
</evidence>
<feature type="domain" description="Uracil-DNA glycosylase-like" evidence="10">
    <location>
        <begin position="42"/>
        <end position="206"/>
    </location>
</feature>
<comment type="similarity">
    <text evidence="1">Belongs to the uracil-DNA glycosylase (UDG) superfamily. Type 4 (UDGa) family.</text>
</comment>
<keyword evidence="7" id="KW-0408">Iron</keyword>
<keyword evidence="6" id="KW-0378">Hydrolase</keyword>
<dbReference type="PANTHER" id="PTHR33693">
    <property type="entry name" value="TYPE-5 URACIL-DNA GLYCOSYLASE"/>
    <property type="match status" value="1"/>
</dbReference>
<evidence type="ECO:0000256" key="5">
    <source>
        <dbReference type="ARBA" id="ARBA00022763"/>
    </source>
</evidence>
<keyword evidence="3" id="KW-0004">4Fe-4S</keyword>
<accession>A0A426V4L0</accession>
<dbReference type="SMART" id="SM00986">
    <property type="entry name" value="UDG"/>
    <property type="match status" value="1"/>
</dbReference>
<keyword evidence="4" id="KW-0479">Metal-binding</keyword>
<dbReference type="GO" id="GO:0046872">
    <property type="term" value="F:metal ion binding"/>
    <property type="evidence" value="ECO:0007669"/>
    <property type="project" value="UniProtKB-KW"/>
</dbReference>
<dbReference type="SUPFAM" id="SSF52141">
    <property type="entry name" value="Uracil-DNA glycosylase-like"/>
    <property type="match status" value="1"/>
</dbReference>
<keyword evidence="8" id="KW-0411">Iron-sulfur</keyword>
<reference evidence="11 12" key="1">
    <citation type="submission" date="2018-12" db="EMBL/GenBank/DDBJ databases">
        <title>Glycomyces sp. YIM 121974 draft genome.</title>
        <authorList>
            <person name="Li Q."/>
        </authorList>
    </citation>
    <scope>NUCLEOTIDE SEQUENCE [LARGE SCALE GENOMIC DNA]</scope>
    <source>
        <strain evidence="11 12">YIM 121974</strain>
    </source>
</reference>
<name>A0A426V4L0_9ACTN</name>
<evidence type="ECO:0000256" key="4">
    <source>
        <dbReference type="ARBA" id="ARBA00022723"/>
    </source>
</evidence>
<dbReference type="InterPro" id="IPR005273">
    <property type="entry name" value="Ura-DNA_glyco_family4"/>
</dbReference>
<dbReference type="RefSeq" id="WP_125246294.1">
    <property type="nucleotide sequence ID" value="NZ_RSEB01000001.1"/>
</dbReference>
<dbReference type="Proteomes" id="UP000277256">
    <property type="component" value="Unassembled WGS sequence"/>
</dbReference>
<dbReference type="Gene3D" id="3.40.470.10">
    <property type="entry name" value="Uracil-DNA glycosylase-like domain"/>
    <property type="match status" value="1"/>
</dbReference>
<evidence type="ECO:0000259" key="10">
    <source>
        <dbReference type="SMART" id="SM00986"/>
    </source>
</evidence>
<dbReference type="GO" id="GO:0097506">
    <property type="term" value="F:deaminated base DNA N-glycosylase activity"/>
    <property type="evidence" value="ECO:0007669"/>
    <property type="project" value="UniProtKB-ARBA"/>
</dbReference>
<evidence type="ECO:0000256" key="2">
    <source>
        <dbReference type="ARBA" id="ARBA00019403"/>
    </source>
</evidence>
<dbReference type="InterPro" id="IPR005122">
    <property type="entry name" value="Uracil-DNA_glycosylase-like"/>
</dbReference>
<dbReference type="PANTHER" id="PTHR33693:SF9">
    <property type="entry name" value="TYPE-4 URACIL-DNA GLYCOSYLASE"/>
    <property type="match status" value="1"/>
</dbReference>
<dbReference type="GO" id="GO:0006281">
    <property type="term" value="P:DNA repair"/>
    <property type="evidence" value="ECO:0007669"/>
    <property type="project" value="UniProtKB-KW"/>
</dbReference>